<dbReference type="InterPro" id="IPR007267">
    <property type="entry name" value="GtrA_DPMS_TM"/>
</dbReference>
<dbReference type="Proteomes" id="UP000774750">
    <property type="component" value="Unassembled WGS sequence"/>
</dbReference>
<keyword evidence="4 6" id="KW-1133">Transmembrane helix</keyword>
<keyword evidence="3 6" id="KW-0812">Transmembrane</keyword>
<comment type="subcellular location">
    <subcellularLocation>
        <location evidence="1">Membrane</location>
        <topology evidence="1">Multi-pass membrane protein</topology>
    </subcellularLocation>
</comment>
<name>A0A939BFS2_9FIRM</name>
<sequence length="146" mass="16331">MKSKEIASHSFVRFLLVGVLNTVLSAVLMFLLYDGFHLSYWPATAIAYVAGAVVSFFLNFRFTFKSNANPALAALRFAVNVAVCYVIAYSLAQPLVKTVFSGVLTPEWSERAAMVAGMGLYTILNYLGQRFFAFRRRKSGNHDEKR</sequence>
<comment type="caution">
    <text evidence="8">The sequence shown here is derived from an EMBL/GenBank/DDBJ whole genome shotgun (WGS) entry which is preliminary data.</text>
</comment>
<keyword evidence="5 6" id="KW-0472">Membrane</keyword>
<dbReference type="GO" id="GO:0005886">
    <property type="term" value="C:plasma membrane"/>
    <property type="evidence" value="ECO:0007669"/>
    <property type="project" value="TreeGrafter"/>
</dbReference>
<dbReference type="GO" id="GO:0000271">
    <property type="term" value="P:polysaccharide biosynthetic process"/>
    <property type="evidence" value="ECO:0007669"/>
    <property type="project" value="InterPro"/>
</dbReference>
<evidence type="ECO:0000259" key="7">
    <source>
        <dbReference type="Pfam" id="PF04138"/>
    </source>
</evidence>
<feature type="transmembrane region" description="Helical" evidence="6">
    <location>
        <begin position="12"/>
        <end position="33"/>
    </location>
</feature>
<organism evidence="8 9">
    <name type="scientific">Merdimmobilis hominis</name>
    <dbReference type="NCBI Taxonomy" id="2897707"/>
    <lineage>
        <taxon>Bacteria</taxon>
        <taxon>Bacillati</taxon>
        <taxon>Bacillota</taxon>
        <taxon>Clostridia</taxon>
        <taxon>Eubacteriales</taxon>
        <taxon>Oscillospiraceae</taxon>
        <taxon>Merdimmobilis</taxon>
    </lineage>
</organism>
<dbReference type="AlphaFoldDB" id="A0A939BFS2"/>
<evidence type="ECO:0000256" key="4">
    <source>
        <dbReference type="ARBA" id="ARBA00022989"/>
    </source>
</evidence>
<dbReference type="Pfam" id="PF04138">
    <property type="entry name" value="GtrA_DPMS_TM"/>
    <property type="match status" value="1"/>
</dbReference>
<evidence type="ECO:0000256" key="1">
    <source>
        <dbReference type="ARBA" id="ARBA00004141"/>
    </source>
</evidence>
<feature type="domain" description="GtrA/DPMS transmembrane" evidence="7">
    <location>
        <begin position="13"/>
        <end position="134"/>
    </location>
</feature>
<comment type="similarity">
    <text evidence="2">Belongs to the GtrA family.</text>
</comment>
<dbReference type="EMBL" id="JACJKY010000034">
    <property type="protein sequence ID" value="MBM6921943.1"/>
    <property type="molecule type" value="Genomic_DNA"/>
</dbReference>
<accession>A0A939BFS2</accession>
<gene>
    <name evidence="8" type="ORF">H6A12_12420</name>
</gene>
<evidence type="ECO:0000313" key="9">
    <source>
        <dbReference type="Proteomes" id="UP000774750"/>
    </source>
</evidence>
<protein>
    <submittedName>
        <fullName evidence="8">GtrA family protein</fullName>
    </submittedName>
</protein>
<dbReference type="PANTHER" id="PTHR38459">
    <property type="entry name" value="PROPHAGE BACTOPRENOL-LINKED GLUCOSE TRANSLOCASE HOMOLOG"/>
    <property type="match status" value="1"/>
</dbReference>
<evidence type="ECO:0000256" key="2">
    <source>
        <dbReference type="ARBA" id="ARBA00009399"/>
    </source>
</evidence>
<feature type="transmembrane region" description="Helical" evidence="6">
    <location>
        <begin position="72"/>
        <end position="92"/>
    </location>
</feature>
<evidence type="ECO:0000256" key="6">
    <source>
        <dbReference type="SAM" id="Phobius"/>
    </source>
</evidence>
<keyword evidence="9" id="KW-1185">Reference proteome</keyword>
<evidence type="ECO:0000256" key="3">
    <source>
        <dbReference type="ARBA" id="ARBA00022692"/>
    </source>
</evidence>
<dbReference type="InterPro" id="IPR051401">
    <property type="entry name" value="GtrA_CellWall_Glycosyl"/>
</dbReference>
<dbReference type="PANTHER" id="PTHR38459:SF1">
    <property type="entry name" value="PROPHAGE BACTOPRENOL-LINKED GLUCOSE TRANSLOCASE HOMOLOG"/>
    <property type="match status" value="1"/>
</dbReference>
<feature type="transmembrane region" description="Helical" evidence="6">
    <location>
        <begin position="39"/>
        <end position="60"/>
    </location>
</feature>
<feature type="transmembrane region" description="Helical" evidence="6">
    <location>
        <begin position="112"/>
        <end position="128"/>
    </location>
</feature>
<dbReference type="RefSeq" id="WP_204448322.1">
    <property type="nucleotide sequence ID" value="NZ_JACJKY010000034.1"/>
</dbReference>
<reference evidence="8" key="2">
    <citation type="journal article" date="2021" name="Sci. Rep.">
        <title>The distribution of antibiotic resistance genes in chicken gut microbiota commensals.</title>
        <authorList>
            <person name="Juricova H."/>
            <person name="Matiasovicova J."/>
            <person name="Kubasova T."/>
            <person name="Cejkova D."/>
            <person name="Rychlik I."/>
        </authorList>
    </citation>
    <scope>NUCLEOTIDE SEQUENCE</scope>
    <source>
        <strain evidence="8">An559</strain>
    </source>
</reference>
<evidence type="ECO:0000256" key="5">
    <source>
        <dbReference type="ARBA" id="ARBA00023136"/>
    </source>
</evidence>
<evidence type="ECO:0000313" key="8">
    <source>
        <dbReference type="EMBL" id="MBM6921943.1"/>
    </source>
</evidence>
<reference evidence="8" key="1">
    <citation type="submission" date="2020-08" db="EMBL/GenBank/DDBJ databases">
        <authorList>
            <person name="Cejkova D."/>
            <person name="Kubasova T."/>
            <person name="Jahodarova E."/>
            <person name="Rychlik I."/>
        </authorList>
    </citation>
    <scope>NUCLEOTIDE SEQUENCE</scope>
    <source>
        <strain evidence="8">An559</strain>
    </source>
</reference>
<proteinExistence type="inferred from homology"/>